<name>A0A218VCX1_9PASE</name>
<dbReference type="PANTHER" id="PTHR11733">
    <property type="entry name" value="ZINC METALLOPROTEASE FAMILY M13 NEPRILYSIN-RELATED"/>
    <property type="match status" value="1"/>
</dbReference>
<evidence type="ECO:0000256" key="1">
    <source>
        <dbReference type="SAM" id="Phobius"/>
    </source>
</evidence>
<evidence type="ECO:0000313" key="3">
    <source>
        <dbReference type="EMBL" id="OWK63769.1"/>
    </source>
</evidence>
<dbReference type="AlphaFoldDB" id="A0A218VCX1"/>
<dbReference type="EMBL" id="MUZQ01000009">
    <property type="protein sequence ID" value="OWK63769.1"/>
    <property type="molecule type" value="Genomic_DNA"/>
</dbReference>
<dbReference type="InterPro" id="IPR008753">
    <property type="entry name" value="Peptidase_M13_N"/>
</dbReference>
<sequence>MEGETVPEPRGAASKATRIALGVFVSGTVVLGTALFLVSQGLIKFHPKQQYCLTAECIEAAAGILSKINQSVDPCENFYRFACDGWIYNNPIPEDMSNYGVYPWLR</sequence>
<dbReference type="Pfam" id="PF05649">
    <property type="entry name" value="Peptidase_M13_N"/>
    <property type="match status" value="1"/>
</dbReference>
<dbReference type="GO" id="GO:0004222">
    <property type="term" value="F:metalloendopeptidase activity"/>
    <property type="evidence" value="ECO:0007669"/>
    <property type="project" value="InterPro"/>
</dbReference>
<keyword evidence="1" id="KW-0472">Membrane</keyword>
<dbReference type="PANTHER" id="PTHR11733:SF133">
    <property type="entry name" value="PHOSPHATE-REGULATING NEUTRAL ENDOPEPTIDASE PHEX"/>
    <property type="match status" value="1"/>
</dbReference>
<dbReference type="SUPFAM" id="SSF55486">
    <property type="entry name" value="Metalloproteases ('zincins'), catalytic domain"/>
    <property type="match status" value="1"/>
</dbReference>
<evidence type="ECO:0000313" key="4">
    <source>
        <dbReference type="Proteomes" id="UP000197619"/>
    </source>
</evidence>
<keyword evidence="1" id="KW-0812">Transmembrane</keyword>
<feature type="domain" description="Peptidase M13 N-terminal" evidence="2">
    <location>
        <begin position="74"/>
        <end position="105"/>
    </location>
</feature>
<dbReference type="Gene3D" id="3.40.390.10">
    <property type="entry name" value="Collagenase (Catalytic Domain)"/>
    <property type="match status" value="1"/>
</dbReference>
<evidence type="ECO:0000259" key="2">
    <source>
        <dbReference type="Pfam" id="PF05649"/>
    </source>
</evidence>
<feature type="non-terminal residue" evidence="3">
    <location>
        <position position="106"/>
    </location>
</feature>
<dbReference type="GO" id="GO:0005886">
    <property type="term" value="C:plasma membrane"/>
    <property type="evidence" value="ECO:0007669"/>
    <property type="project" value="TreeGrafter"/>
</dbReference>
<comment type="caution">
    <text evidence="3">The sequence shown here is derived from an EMBL/GenBank/DDBJ whole genome shotgun (WGS) entry which is preliminary data.</text>
</comment>
<keyword evidence="4" id="KW-1185">Reference proteome</keyword>
<gene>
    <name evidence="3" type="primary">PHEX_1</name>
    <name evidence="3" type="ORF">RLOC_00003693</name>
</gene>
<dbReference type="InterPro" id="IPR000718">
    <property type="entry name" value="Peptidase_M13"/>
</dbReference>
<dbReference type="PROSITE" id="PS51885">
    <property type="entry name" value="NEPRILYSIN"/>
    <property type="match status" value="1"/>
</dbReference>
<dbReference type="GO" id="GO:0016485">
    <property type="term" value="P:protein processing"/>
    <property type="evidence" value="ECO:0007669"/>
    <property type="project" value="TreeGrafter"/>
</dbReference>
<dbReference type="Proteomes" id="UP000197619">
    <property type="component" value="Unassembled WGS sequence"/>
</dbReference>
<proteinExistence type="predicted"/>
<keyword evidence="1" id="KW-1133">Transmembrane helix</keyword>
<accession>A0A218VCX1</accession>
<dbReference type="InterPro" id="IPR024079">
    <property type="entry name" value="MetalloPept_cat_dom_sf"/>
</dbReference>
<feature type="transmembrane region" description="Helical" evidence="1">
    <location>
        <begin position="19"/>
        <end position="38"/>
    </location>
</feature>
<organism evidence="3 4">
    <name type="scientific">Lonchura striata</name>
    <name type="common">white-rumped munia</name>
    <dbReference type="NCBI Taxonomy" id="40157"/>
    <lineage>
        <taxon>Eukaryota</taxon>
        <taxon>Metazoa</taxon>
        <taxon>Chordata</taxon>
        <taxon>Craniata</taxon>
        <taxon>Vertebrata</taxon>
        <taxon>Euteleostomi</taxon>
        <taxon>Archelosauria</taxon>
        <taxon>Archosauria</taxon>
        <taxon>Dinosauria</taxon>
        <taxon>Saurischia</taxon>
        <taxon>Theropoda</taxon>
        <taxon>Coelurosauria</taxon>
        <taxon>Aves</taxon>
        <taxon>Neognathae</taxon>
        <taxon>Neoaves</taxon>
        <taxon>Telluraves</taxon>
        <taxon>Australaves</taxon>
        <taxon>Passeriformes</taxon>
        <taxon>Passeroidea</taxon>
        <taxon>Estrildidae</taxon>
        <taxon>Estrildinae</taxon>
        <taxon>Lonchura</taxon>
    </lineage>
</organism>
<reference evidence="3 4" key="1">
    <citation type="submission" date="2017-05" db="EMBL/GenBank/DDBJ databases">
        <title>Genome of assembly of the Bengalese finch, Lonchura striata domestica.</title>
        <authorList>
            <person name="Colquitt B.M."/>
            <person name="Brainard M.S."/>
        </authorList>
    </citation>
    <scope>NUCLEOTIDE SEQUENCE [LARGE SCALE GENOMIC DNA]</scope>
    <source>
        <strain evidence="3">White83orange57</strain>
    </source>
</reference>
<protein>
    <submittedName>
        <fullName evidence="3">Phosphate-regulating neutral endopeptidase</fullName>
    </submittedName>
</protein>